<accession>A0A0B4DW68</accession>
<proteinExistence type="predicted"/>
<sequence>MTLKEVAEAMGVTEINLRTRMCRKAAGRSAPSFPAPRKKIVGAWFWDRRAVTKFIANQDKASQEGAMAKS</sequence>
<reference evidence="1 2" key="1">
    <citation type="submission" date="2014-12" db="EMBL/GenBank/DDBJ databases">
        <title>Genome sequencing of Arthrobacter phenanthrenivorans SWC37.</title>
        <authorList>
            <person name="Tan P.W."/>
            <person name="Chan K.-G."/>
        </authorList>
    </citation>
    <scope>NUCLEOTIDE SEQUENCE [LARGE SCALE GENOMIC DNA]</scope>
    <source>
        <strain evidence="1 2">SWC37</strain>
    </source>
</reference>
<dbReference type="EMBL" id="JWTB01000008">
    <property type="protein sequence ID" value="KIC68695.1"/>
    <property type="molecule type" value="Genomic_DNA"/>
</dbReference>
<evidence type="ECO:0000313" key="1">
    <source>
        <dbReference type="EMBL" id="KIC68695.1"/>
    </source>
</evidence>
<comment type="caution">
    <text evidence="1">The sequence shown here is derived from an EMBL/GenBank/DDBJ whole genome shotgun (WGS) entry which is preliminary data.</text>
</comment>
<evidence type="ECO:0008006" key="3">
    <source>
        <dbReference type="Google" id="ProtNLM"/>
    </source>
</evidence>
<evidence type="ECO:0000313" key="2">
    <source>
        <dbReference type="Proteomes" id="UP000031196"/>
    </source>
</evidence>
<dbReference type="Proteomes" id="UP000031196">
    <property type="component" value="Unassembled WGS sequence"/>
</dbReference>
<name>A0A0B4DW68_PSEPS</name>
<organism evidence="1 2">
    <name type="scientific">Pseudarthrobacter phenanthrenivorans</name>
    <name type="common">Arthrobacter phenanthrenivorans</name>
    <dbReference type="NCBI Taxonomy" id="361575"/>
    <lineage>
        <taxon>Bacteria</taxon>
        <taxon>Bacillati</taxon>
        <taxon>Actinomycetota</taxon>
        <taxon>Actinomycetes</taxon>
        <taxon>Micrococcales</taxon>
        <taxon>Micrococcaceae</taxon>
        <taxon>Pseudarthrobacter</taxon>
    </lineage>
</organism>
<dbReference type="AlphaFoldDB" id="A0A0B4DW68"/>
<gene>
    <name evidence="1" type="ORF">RM50_04340</name>
</gene>
<protein>
    <recommendedName>
        <fullName evidence="3">DNA-binding protein</fullName>
    </recommendedName>
</protein>